<dbReference type="Gene3D" id="2.30.40.10">
    <property type="entry name" value="Urease, subunit C, domain 1"/>
    <property type="match status" value="1"/>
</dbReference>
<evidence type="ECO:0000313" key="1">
    <source>
        <dbReference type="EMBL" id="SVB95957.1"/>
    </source>
</evidence>
<name>A0A382I9N4_9ZZZZ</name>
<reference evidence="1" key="1">
    <citation type="submission" date="2018-05" db="EMBL/GenBank/DDBJ databases">
        <authorList>
            <person name="Lanie J.A."/>
            <person name="Ng W.-L."/>
            <person name="Kazmierczak K.M."/>
            <person name="Andrzejewski T.M."/>
            <person name="Davidsen T.M."/>
            <person name="Wayne K.J."/>
            <person name="Tettelin H."/>
            <person name="Glass J.I."/>
            <person name="Rusch D."/>
            <person name="Podicherti R."/>
            <person name="Tsui H.-C.T."/>
            <person name="Winkler M.E."/>
        </authorList>
    </citation>
    <scope>NUCLEOTIDE SEQUENCE</scope>
</reference>
<dbReference type="SUPFAM" id="SSF51338">
    <property type="entry name" value="Composite domain of metallo-dependent hydrolases"/>
    <property type="match status" value="1"/>
</dbReference>
<dbReference type="InterPro" id="IPR011059">
    <property type="entry name" value="Metal-dep_hydrolase_composite"/>
</dbReference>
<dbReference type="GO" id="GO:0016810">
    <property type="term" value="F:hydrolase activity, acting on carbon-nitrogen (but not peptide) bonds"/>
    <property type="evidence" value="ECO:0007669"/>
    <property type="project" value="InterPro"/>
</dbReference>
<protein>
    <submittedName>
        <fullName evidence="1">Uncharacterized protein</fullName>
    </submittedName>
</protein>
<dbReference type="AlphaFoldDB" id="A0A382I9N4"/>
<organism evidence="1">
    <name type="scientific">marine metagenome</name>
    <dbReference type="NCBI Taxonomy" id="408172"/>
    <lineage>
        <taxon>unclassified sequences</taxon>
        <taxon>metagenomes</taxon>
        <taxon>ecological metagenomes</taxon>
    </lineage>
</organism>
<sequence length="47" mass="4589">MFDLLITGGTMIDGTGTPGMHADVGVTGGRIAAIGDLTGAPATETLD</sequence>
<feature type="non-terminal residue" evidence="1">
    <location>
        <position position="47"/>
    </location>
</feature>
<proteinExistence type="predicted"/>
<dbReference type="EMBL" id="UINC01065862">
    <property type="protein sequence ID" value="SVB95957.1"/>
    <property type="molecule type" value="Genomic_DNA"/>
</dbReference>
<gene>
    <name evidence="1" type="ORF">METZ01_LOCUS248811</name>
</gene>
<accession>A0A382I9N4</accession>